<comment type="function">
    <text evidence="1">Substrate recognition and binding subunit of the essential mitochondrial processing protease (MPP), which cleaves the mitochondrial sequence off newly imported precursors proteins.</text>
</comment>
<protein>
    <recommendedName>
        <fullName evidence="6">Alpha-MPP</fullName>
    </recommendedName>
    <alternativeName>
        <fullName evidence="7">Inactive zinc metalloprotease alpha</fullName>
    </alternativeName>
</protein>
<comment type="similarity">
    <text evidence="3">Belongs to the peptidase M16 family.</text>
</comment>
<dbReference type="Pfam" id="PF05193">
    <property type="entry name" value="Peptidase_M16_C"/>
    <property type="match status" value="1"/>
</dbReference>
<dbReference type="InterPro" id="IPR007863">
    <property type="entry name" value="Peptidase_M16_C"/>
</dbReference>
<dbReference type="AlphaFoldDB" id="A0A1E4TQB7"/>
<accession>A0A1E4TQB7</accession>
<reference evidence="11" key="1">
    <citation type="submission" date="2016-05" db="EMBL/GenBank/DDBJ databases">
        <title>Comparative genomics of biotechnologically important yeasts.</title>
        <authorList>
            <consortium name="DOE Joint Genome Institute"/>
            <person name="Riley R."/>
            <person name="Haridas S."/>
            <person name="Wolfe K.H."/>
            <person name="Lopes M.R."/>
            <person name="Hittinger C.T."/>
            <person name="Goker M."/>
            <person name="Salamov A."/>
            <person name="Wisecaver J."/>
            <person name="Long T.M."/>
            <person name="Aerts A.L."/>
            <person name="Barry K."/>
            <person name="Choi C."/>
            <person name="Clum A."/>
            <person name="Coughlan A.Y."/>
            <person name="Deshpande S."/>
            <person name="Douglass A.P."/>
            <person name="Hanson S.J."/>
            <person name="Klenk H.-P."/>
            <person name="Labutti K."/>
            <person name="Lapidus A."/>
            <person name="Lindquist E."/>
            <person name="Lipzen A."/>
            <person name="Meier-Kolthoff J.P."/>
            <person name="Ohm R.A."/>
            <person name="Otillar R.P."/>
            <person name="Pangilinan J."/>
            <person name="Peng Y."/>
            <person name="Rokas A."/>
            <person name="Rosa C.A."/>
            <person name="Scheuner C."/>
            <person name="Sibirny A.A."/>
            <person name="Slot J.C."/>
            <person name="Stielow J.B."/>
            <person name="Sun H."/>
            <person name="Kurtzman C.P."/>
            <person name="Blackwell M."/>
            <person name="Grigoriev I.V."/>
            <person name="Jeffries T.W."/>
        </authorList>
    </citation>
    <scope>NUCLEOTIDE SEQUENCE [LARGE SCALE GENOMIC DNA]</scope>
    <source>
        <strain evidence="11">NRRL Y-2460</strain>
    </source>
</reference>
<evidence type="ECO:0000259" key="8">
    <source>
        <dbReference type="Pfam" id="PF00675"/>
    </source>
</evidence>
<keyword evidence="11" id="KW-1185">Reference proteome</keyword>
<dbReference type="PANTHER" id="PTHR11851">
    <property type="entry name" value="METALLOPROTEASE"/>
    <property type="match status" value="1"/>
</dbReference>
<evidence type="ECO:0000259" key="9">
    <source>
        <dbReference type="Pfam" id="PF05193"/>
    </source>
</evidence>
<evidence type="ECO:0000256" key="1">
    <source>
        <dbReference type="ARBA" id="ARBA00002123"/>
    </source>
</evidence>
<dbReference type="FunFam" id="3.30.830.10:FF:000023">
    <property type="entry name" value="Mitochondrial processing peptidase alpha subunit"/>
    <property type="match status" value="1"/>
</dbReference>
<keyword evidence="4" id="KW-0809">Transit peptide</keyword>
<evidence type="ECO:0000256" key="5">
    <source>
        <dbReference type="ARBA" id="ARBA00023128"/>
    </source>
</evidence>
<keyword evidence="5" id="KW-0496">Mitochondrion</keyword>
<dbReference type="SUPFAM" id="SSF63411">
    <property type="entry name" value="LuxS/MPP-like metallohydrolase"/>
    <property type="match status" value="2"/>
</dbReference>
<feature type="domain" description="Peptidase M16 N-terminal" evidence="8">
    <location>
        <begin position="36"/>
        <end position="184"/>
    </location>
</feature>
<dbReference type="OrthoDB" id="277191at2759"/>
<organism evidence="10 11">
    <name type="scientific">Pachysolen tannophilus NRRL Y-2460</name>
    <dbReference type="NCBI Taxonomy" id="669874"/>
    <lineage>
        <taxon>Eukaryota</taxon>
        <taxon>Fungi</taxon>
        <taxon>Dikarya</taxon>
        <taxon>Ascomycota</taxon>
        <taxon>Saccharomycotina</taxon>
        <taxon>Pichiomycetes</taxon>
        <taxon>Pachysolenaceae</taxon>
        <taxon>Pachysolen</taxon>
    </lineage>
</organism>
<evidence type="ECO:0000256" key="2">
    <source>
        <dbReference type="ARBA" id="ARBA00004305"/>
    </source>
</evidence>
<sequence>MFCRSISSKGFVRCLRNYSTIVESPTQLSTLSNGIRVVTDSLPGHFSAVGIYVDAGSRYESVENGLQGCSHIIDRLAFKSTENYTGKKMLENLNHLGGNFMCASSRESMIYQASVFNPEIEKMFSLLSETVSKPLLTESEVEEQKLTAQYELDEIWMQSDLILPELLQQRAYNFENLGSPLLCPIEKLQDINRDKILKYREFLYRPDNLVVALLGVPHEEAVRLTEKYLGHLKQPSQPKLKASKAKYTGGVLSLPPQPPIGNLPEFHHIHVGFEGLPIEHEDIYALATLQMLLGGGGSFSAGGPGKGMYSRAYTRILNQYGFIESCKSFIHNFTDSGLFGISISCIPQASKIIPELIGNELSLLFSHKTGRGALTTAEIDRAKNQLRSSLLMNLESKMVQLEDLGRQIQVYGRKISINEMCDKINALTQDNLVRVAEKVLTGSRPTVIIQGNEEEFGDVEHTLKKFGLGPNSNDYVQPTKTDKKKGIWF</sequence>
<dbReference type="Pfam" id="PF00675">
    <property type="entry name" value="Peptidase_M16"/>
    <property type="match status" value="1"/>
</dbReference>
<proteinExistence type="inferred from homology"/>
<gene>
    <name evidence="10" type="ORF">PACTADRAFT_61531</name>
</gene>
<dbReference type="STRING" id="669874.A0A1E4TQB7"/>
<dbReference type="GO" id="GO:0017087">
    <property type="term" value="C:mitochondrial processing peptidase complex"/>
    <property type="evidence" value="ECO:0007669"/>
    <property type="project" value="EnsemblFungi"/>
</dbReference>
<evidence type="ECO:0000256" key="3">
    <source>
        <dbReference type="ARBA" id="ARBA00007261"/>
    </source>
</evidence>
<dbReference type="Proteomes" id="UP000094236">
    <property type="component" value="Unassembled WGS sequence"/>
</dbReference>
<name>A0A1E4TQB7_PACTA</name>
<evidence type="ECO:0000256" key="4">
    <source>
        <dbReference type="ARBA" id="ARBA00022946"/>
    </source>
</evidence>
<evidence type="ECO:0000313" key="11">
    <source>
        <dbReference type="Proteomes" id="UP000094236"/>
    </source>
</evidence>
<dbReference type="GO" id="GO:0061133">
    <property type="term" value="F:endopeptidase activator activity"/>
    <property type="evidence" value="ECO:0007669"/>
    <property type="project" value="EnsemblFungi"/>
</dbReference>
<dbReference type="InterPro" id="IPR011765">
    <property type="entry name" value="Pept_M16_N"/>
</dbReference>
<dbReference type="GO" id="GO:0046872">
    <property type="term" value="F:metal ion binding"/>
    <property type="evidence" value="ECO:0007669"/>
    <property type="project" value="InterPro"/>
</dbReference>
<comment type="subcellular location">
    <subcellularLocation>
        <location evidence="2">Mitochondrion matrix</location>
    </subcellularLocation>
</comment>
<dbReference type="InterPro" id="IPR050361">
    <property type="entry name" value="MPP/UQCRC_Complex"/>
</dbReference>
<dbReference type="GO" id="GO:0004222">
    <property type="term" value="F:metalloendopeptidase activity"/>
    <property type="evidence" value="ECO:0007669"/>
    <property type="project" value="EnsemblFungi"/>
</dbReference>
<feature type="domain" description="Peptidase M16 C-terminal" evidence="9">
    <location>
        <begin position="190"/>
        <end position="386"/>
    </location>
</feature>
<dbReference type="EMBL" id="KV454017">
    <property type="protein sequence ID" value="ODV93909.1"/>
    <property type="molecule type" value="Genomic_DNA"/>
</dbReference>
<dbReference type="Gene3D" id="3.30.830.10">
    <property type="entry name" value="Metalloenzyme, LuxS/M16 peptidase-like"/>
    <property type="match status" value="2"/>
</dbReference>
<dbReference type="GO" id="GO:0006627">
    <property type="term" value="P:protein processing involved in protein targeting to mitochondrion"/>
    <property type="evidence" value="ECO:0007669"/>
    <property type="project" value="EnsemblFungi"/>
</dbReference>
<dbReference type="InterPro" id="IPR011249">
    <property type="entry name" value="Metalloenz_LuxS/M16"/>
</dbReference>
<evidence type="ECO:0000313" key="10">
    <source>
        <dbReference type="EMBL" id="ODV93909.1"/>
    </source>
</evidence>
<dbReference type="PANTHER" id="PTHR11851:SF49">
    <property type="entry name" value="MITOCHONDRIAL-PROCESSING PEPTIDASE SUBUNIT ALPHA"/>
    <property type="match status" value="1"/>
</dbReference>
<evidence type="ECO:0000256" key="6">
    <source>
        <dbReference type="ARBA" id="ARBA00030006"/>
    </source>
</evidence>
<evidence type="ECO:0000256" key="7">
    <source>
        <dbReference type="ARBA" id="ARBA00032315"/>
    </source>
</evidence>